<dbReference type="Pfam" id="PF07507">
    <property type="entry name" value="WavE"/>
    <property type="match status" value="1"/>
</dbReference>
<dbReference type="AlphaFoldDB" id="A0A1H9FD19"/>
<dbReference type="InterPro" id="IPR011122">
    <property type="entry name" value="WavE"/>
</dbReference>
<evidence type="ECO:0000313" key="2">
    <source>
        <dbReference type="Proteomes" id="UP000242515"/>
    </source>
</evidence>
<reference evidence="2" key="1">
    <citation type="submission" date="2016-10" db="EMBL/GenBank/DDBJ databases">
        <authorList>
            <person name="Varghese N."/>
            <person name="Submissions S."/>
        </authorList>
    </citation>
    <scope>NUCLEOTIDE SEQUENCE [LARGE SCALE GENOMIC DNA]</scope>
    <source>
        <strain evidence="2">8N4</strain>
    </source>
</reference>
<sequence>MYQLSFVFQGKVFFDNECREVLKNIKRVRTLYPLSEIILSTWSVDVEKEKYLTSQLKNFDVKVIFSEDPGALIYRDEKYKWVSNINRMLISSKKGIDATSRDYVVKLRTDSYFINHNLKSLFLNREVINKRYNREKACSLFTERVINCNLFARHSRSYRPFDFHPGDIMLLGRREDVLQFFDAPILDESIFEVIFNGAIFSLMHFVPEQHLWVNYIKSKIPNFNYRGNKTRSKEITLLSEKYYINNFIPFSCDQLGFVWPKYIDKYRSKGEGSIYQFTDWLELNKLFYNNKIKKNEIYNKYYKSKVLIHKLVYFSFYLPLRWAKIRRIIMDLKSRE</sequence>
<organism evidence="1 2">
    <name type="scientific">Rosenbergiella nectarea</name>
    <dbReference type="NCBI Taxonomy" id="988801"/>
    <lineage>
        <taxon>Bacteria</taxon>
        <taxon>Pseudomonadati</taxon>
        <taxon>Pseudomonadota</taxon>
        <taxon>Gammaproteobacteria</taxon>
        <taxon>Enterobacterales</taxon>
        <taxon>Erwiniaceae</taxon>
        <taxon>Rosenbergiella</taxon>
    </lineage>
</organism>
<accession>A0A1H9FD19</accession>
<dbReference type="OrthoDB" id="6556318at2"/>
<proteinExistence type="predicted"/>
<protein>
    <submittedName>
        <fullName evidence="1">WavE lipopolysaccharide synthesis</fullName>
    </submittedName>
</protein>
<gene>
    <name evidence="1" type="ORF">SAMN05216522_102270</name>
</gene>
<dbReference type="RefSeq" id="WP_092673180.1">
    <property type="nucleotide sequence ID" value="NZ_FOGC01000002.1"/>
</dbReference>
<dbReference type="EMBL" id="FOGC01000002">
    <property type="protein sequence ID" value="SEQ35802.1"/>
    <property type="molecule type" value="Genomic_DNA"/>
</dbReference>
<dbReference type="STRING" id="988801.SAMN05216522_102270"/>
<name>A0A1H9FD19_9GAMM</name>
<evidence type="ECO:0000313" key="1">
    <source>
        <dbReference type="EMBL" id="SEQ35802.1"/>
    </source>
</evidence>
<keyword evidence="2" id="KW-1185">Reference proteome</keyword>
<dbReference type="Proteomes" id="UP000242515">
    <property type="component" value="Unassembled WGS sequence"/>
</dbReference>